<evidence type="ECO:0000313" key="2">
    <source>
        <dbReference type="Proteomes" id="UP001498398"/>
    </source>
</evidence>
<dbReference type="Gene3D" id="3.30.559.10">
    <property type="entry name" value="Chloramphenicol acetyltransferase-like domain"/>
    <property type="match status" value="1"/>
</dbReference>
<name>A0ABR1J3Y1_9AGAR</name>
<gene>
    <name evidence="1" type="ORF">VKT23_013419</name>
</gene>
<evidence type="ECO:0000313" key="1">
    <source>
        <dbReference type="EMBL" id="KAK7449275.1"/>
    </source>
</evidence>
<dbReference type="InterPro" id="IPR023213">
    <property type="entry name" value="CAT-like_dom_sf"/>
</dbReference>
<dbReference type="Proteomes" id="UP001498398">
    <property type="component" value="Unassembled WGS sequence"/>
</dbReference>
<organism evidence="1 2">
    <name type="scientific">Marasmiellus scandens</name>
    <dbReference type="NCBI Taxonomy" id="2682957"/>
    <lineage>
        <taxon>Eukaryota</taxon>
        <taxon>Fungi</taxon>
        <taxon>Dikarya</taxon>
        <taxon>Basidiomycota</taxon>
        <taxon>Agaricomycotina</taxon>
        <taxon>Agaricomycetes</taxon>
        <taxon>Agaricomycetidae</taxon>
        <taxon>Agaricales</taxon>
        <taxon>Marasmiineae</taxon>
        <taxon>Omphalotaceae</taxon>
        <taxon>Marasmiellus</taxon>
    </lineage>
</organism>
<accession>A0ABR1J3Y1</accession>
<sequence length="508" mass="57470">MIATMAQKADGFGAFDGAGVIEFPKPVPKENLERAVEASWTRLRKTVPIIALKTYALPAPDNDFHYLEYVVPSNDDDVKEWTQKTLIWHDDAISMHDRDQQLKNSYWKPGEGHYNYELHVAPDIEDGKWQFIVHAGHWSIDARGFMQTFGIFLAHLNEYLVEEKPFSNSGAWGEETKYFAPASVVVGAEAAGQPLSSLFPEPQPTKAPDTSAAASAPAPVMFLRPINLLDPEPKNSQQSYDIWLSETQTSAFREACRQRNLTVTQATTALMSLAELEWVMSFPMGETEEQKKAAIKGFKEATHVPSIWNIVDQRLKMGEYSSHEGEKGSPTMAADGFPLMMDMHVLRKAIKYDEATGQITRNPRDDVFWDSVVPMCRDAWKVNDMSWQGFLQREIGSQQMIPLFVGEAYMIPSLLSSSIGDAELCGFLTHVSPLIRRQREAKGEILDKHLVMDQLSFSVRTPTPLKMILVWQWNGRMMLRLHSSAKWTSEEGMKKFGQIFSEWIDMVA</sequence>
<keyword evidence="2" id="KW-1185">Reference proteome</keyword>
<dbReference type="EMBL" id="JBANRG010000036">
    <property type="protein sequence ID" value="KAK7449275.1"/>
    <property type="molecule type" value="Genomic_DNA"/>
</dbReference>
<comment type="caution">
    <text evidence="1">The sequence shown here is derived from an EMBL/GenBank/DDBJ whole genome shotgun (WGS) entry which is preliminary data.</text>
</comment>
<reference evidence="1 2" key="1">
    <citation type="submission" date="2024-01" db="EMBL/GenBank/DDBJ databases">
        <title>A draft genome for the cacao thread blight pathogen Marasmiellus scandens.</title>
        <authorList>
            <person name="Baruah I.K."/>
            <person name="Leung J."/>
            <person name="Bukari Y."/>
            <person name="Amoako-Attah I."/>
            <person name="Meinhardt L.W."/>
            <person name="Bailey B.A."/>
            <person name="Cohen S.P."/>
        </authorList>
    </citation>
    <scope>NUCLEOTIDE SEQUENCE [LARGE SCALE GENOMIC DNA]</scope>
    <source>
        <strain evidence="1 2">GH-19</strain>
    </source>
</reference>
<proteinExistence type="predicted"/>
<protein>
    <submittedName>
        <fullName evidence="1">Uncharacterized protein</fullName>
    </submittedName>
</protein>